<name>A0A5J4YPA7_PORPP</name>
<dbReference type="Pfam" id="PF00389">
    <property type="entry name" value="2-Hacid_dh"/>
    <property type="match status" value="1"/>
</dbReference>
<reference evidence="6" key="1">
    <citation type="journal article" date="2019" name="Nat. Commun.">
        <title>Expansion of phycobilisome linker gene families in mesophilic red algae.</title>
        <authorList>
            <person name="Lee J."/>
            <person name="Kim D."/>
            <person name="Bhattacharya D."/>
            <person name="Yoon H.S."/>
        </authorList>
    </citation>
    <scope>NUCLEOTIDE SEQUENCE [LARGE SCALE GENOMIC DNA]</scope>
    <source>
        <strain evidence="6">CCMP 1328</strain>
    </source>
</reference>
<dbReference type="PROSITE" id="PS00671">
    <property type="entry name" value="D_2_HYDROXYACID_DH_3"/>
    <property type="match status" value="1"/>
</dbReference>
<evidence type="ECO:0000259" key="4">
    <source>
        <dbReference type="PROSITE" id="PS50042"/>
    </source>
</evidence>
<dbReference type="SUPFAM" id="SSF52283">
    <property type="entry name" value="Formate/glycerate dehydrogenase catalytic domain-like"/>
    <property type="match status" value="1"/>
</dbReference>
<dbReference type="PROSITE" id="PS00670">
    <property type="entry name" value="D_2_HYDROXYACID_DH_2"/>
    <property type="match status" value="1"/>
</dbReference>
<evidence type="ECO:0000256" key="1">
    <source>
        <dbReference type="ARBA" id="ARBA00005854"/>
    </source>
</evidence>
<dbReference type="Gene3D" id="3.40.50.720">
    <property type="entry name" value="NAD(P)-binding Rossmann-like Domain"/>
    <property type="match status" value="2"/>
</dbReference>
<dbReference type="Pfam" id="PF02826">
    <property type="entry name" value="2-Hacid_dh_C"/>
    <property type="match status" value="1"/>
</dbReference>
<dbReference type="InterPro" id="IPR000595">
    <property type="entry name" value="cNMP-bd_dom"/>
</dbReference>
<evidence type="ECO:0000313" key="5">
    <source>
        <dbReference type="EMBL" id="KAA8493279.1"/>
    </source>
</evidence>
<dbReference type="Gene3D" id="2.60.120.10">
    <property type="entry name" value="Jelly Rolls"/>
    <property type="match status" value="1"/>
</dbReference>
<proteinExistence type="inferred from homology"/>
<comment type="caution">
    <text evidence="5">The sequence shown here is derived from an EMBL/GenBank/DDBJ whole genome shotgun (WGS) entry which is preliminary data.</text>
</comment>
<dbReference type="PROSITE" id="PS50042">
    <property type="entry name" value="CNMP_BINDING_3"/>
    <property type="match status" value="1"/>
</dbReference>
<dbReference type="InterPro" id="IPR018490">
    <property type="entry name" value="cNMP-bd_dom_sf"/>
</dbReference>
<dbReference type="GO" id="GO:0016616">
    <property type="term" value="F:oxidoreductase activity, acting on the CH-OH group of donors, NAD or NADP as acceptor"/>
    <property type="evidence" value="ECO:0007669"/>
    <property type="project" value="InterPro"/>
</dbReference>
<dbReference type="InterPro" id="IPR014710">
    <property type="entry name" value="RmlC-like_jellyroll"/>
</dbReference>
<dbReference type="PANTHER" id="PTHR43026">
    <property type="entry name" value="2-HYDROXYACID DEHYDROGENASE HOMOLOG 1-RELATED"/>
    <property type="match status" value="1"/>
</dbReference>
<accession>A0A5J4YPA7</accession>
<evidence type="ECO:0000256" key="2">
    <source>
        <dbReference type="ARBA" id="ARBA00023002"/>
    </source>
</evidence>
<dbReference type="InterPro" id="IPR036291">
    <property type="entry name" value="NAD(P)-bd_dom_sf"/>
</dbReference>
<dbReference type="Proteomes" id="UP000324585">
    <property type="component" value="Unassembled WGS sequence"/>
</dbReference>
<keyword evidence="6" id="KW-1185">Reference proteome</keyword>
<dbReference type="GO" id="GO:0051287">
    <property type="term" value="F:NAD binding"/>
    <property type="evidence" value="ECO:0007669"/>
    <property type="project" value="InterPro"/>
</dbReference>
<keyword evidence="2" id="KW-0560">Oxidoreductase</keyword>
<keyword evidence="3" id="KW-0520">NAD</keyword>
<dbReference type="AlphaFoldDB" id="A0A5J4YPA7"/>
<dbReference type="EMBL" id="VRMN01000007">
    <property type="protein sequence ID" value="KAA8493279.1"/>
    <property type="molecule type" value="Genomic_DNA"/>
</dbReference>
<dbReference type="OrthoDB" id="298012at2759"/>
<dbReference type="CDD" id="cd00038">
    <property type="entry name" value="CAP_ED"/>
    <property type="match status" value="1"/>
</dbReference>
<dbReference type="InterPro" id="IPR029752">
    <property type="entry name" value="D-isomer_DH_CS1"/>
</dbReference>
<dbReference type="InterPro" id="IPR058205">
    <property type="entry name" value="D-LDH-like"/>
</dbReference>
<evidence type="ECO:0000313" key="6">
    <source>
        <dbReference type="Proteomes" id="UP000324585"/>
    </source>
</evidence>
<feature type="domain" description="Cyclic nucleotide-binding" evidence="4">
    <location>
        <begin position="68"/>
        <end position="203"/>
    </location>
</feature>
<dbReference type="PROSITE" id="PS00065">
    <property type="entry name" value="D_2_HYDROXYACID_DH_1"/>
    <property type="match status" value="1"/>
</dbReference>
<dbReference type="CDD" id="cd12183">
    <property type="entry name" value="LDH_like_2"/>
    <property type="match status" value="1"/>
</dbReference>
<comment type="similarity">
    <text evidence="1">Belongs to the D-isomer specific 2-hydroxyacid dehydrogenase family.</text>
</comment>
<dbReference type="SUPFAM" id="SSF51735">
    <property type="entry name" value="NAD(P)-binding Rossmann-fold domains"/>
    <property type="match status" value="1"/>
</dbReference>
<protein>
    <submittedName>
        <fullName evidence="5">2-hydroxyacid dehydrogenase-like</fullName>
    </submittedName>
</protein>
<dbReference type="InterPro" id="IPR006140">
    <property type="entry name" value="D-isomer_DH_NAD-bd"/>
</dbReference>
<evidence type="ECO:0000256" key="3">
    <source>
        <dbReference type="ARBA" id="ARBA00023027"/>
    </source>
</evidence>
<organism evidence="5 6">
    <name type="scientific">Porphyridium purpureum</name>
    <name type="common">Red alga</name>
    <name type="synonym">Porphyridium cruentum</name>
    <dbReference type="NCBI Taxonomy" id="35688"/>
    <lineage>
        <taxon>Eukaryota</taxon>
        <taxon>Rhodophyta</taxon>
        <taxon>Bangiophyceae</taxon>
        <taxon>Porphyridiales</taxon>
        <taxon>Porphyridiaceae</taxon>
        <taxon>Porphyridium</taxon>
    </lineage>
</organism>
<sequence>MWVKKGKEQHKKKTEKDTGLKAGCWTSSSLQRILGSSGACRGFRSKKSVEEMENVSLYMKKFQRQAKLSDAVIEQLMGALEGPLSFVTGQVVFEQGVQDGYMYIVGHGEIVAVVKEPAAEDDKEGSMHGPLKRRSTYFDVLPASGSDGNADQEPASRVLRTFGPADSTGFSSLIERRPHSATVVCATDSTLWRLGSAAFEAVLADPVVARHFLASLSAMLQALRHDYFGLALEFQEDRPEHYVASGQSLSILVFDSRSYWTDSFRPMLEQSELHSHWKIEFEESRLSESTVQLAAGYKVVCCFVNDLVNAKVMNILKALNVEMVAMRCAGYDNVDLAEADKLGITVARVPAYSPNAVAEHAVALLMTLNRKTHIAFNRVRDGNFLLDGLAGFDMKGIVVGVVGTGKIGQHFIEIMLGFGCKVLCYDAYQAPSLKDRSGVTYTDMDTLLSQSRVVSLHLPLLESTKNMISTKQLESMPKGALLINTSRGGLVDTEALIRSLKAGHLGGAGLDVYSNESGYFFENWSMRGPIQDDDLSRLMSFNNVLITSHQAFLTTDALDTICRVTLSNIKDFQSGNIMHTCENSINSPLK</sequence>
<dbReference type="InterPro" id="IPR006139">
    <property type="entry name" value="D-isomer_2_OHA_DH_cat_dom"/>
</dbReference>
<dbReference type="SUPFAM" id="SSF51206">
    <property type="entry name" value="cAMP-binding domain-like"/>
    <property type="match status" value="1"/>
</dbReference>
<gene>
    <name evidence="5" type="ORF">FVE85_8724</name>
</gene>
<dbReference type="PANTHER" id="PTHR43026:SF1">
    <property type="entry name" value="2-HYDROXYACID DEHYDROGENASE HOMOLOG 1-RELATED"/>
    <property type="match status" value="1"/>
</dbReference>
<dbReference type="InterPro" id="IPR029753">
    <property type="entry name" value="D-isomer_DH_CS"/>
</dbReference>